<keyword evidence="4" id="KW-1185">Reference proteome</keyword>
<gene>
    <name evidence="3" type="ORF">BKCO1_1010005</name>
</gene>
<comment type="caution">
    <text evidence="3">The sequence shown here is derived from an EMBL/GenBank/DDBJ whole genome shotgun (WGS) entry which is preliminary data.</text>
</comment>
<evidence type="ECO:0000313" key="4">
    <source>
        <dbReference type="Proteomes" id="UP000183809"/>
    </source>
</evidence>
<protein>
    <submittedName>
        <fullName evidence="3">Uncharacterized protein</fullName>
    </submittedName>
</protein>
<reference evidence="3 4" key="1">
    <citation type="submission" date="2016-10" db="EMBL/GenBank/DDBJ databases">
        <title>Proteomics and genomics reveal pathogen-plant mechanisms compatible with a hemibiotrophic lifestyle of Diplodia corticola.</title>
        <authorList>
            <person name="Fernandes I."/>
            <person name="De Jonge R."/>
            <person name="Van De Peer Y."/>
            <person name="Devreese B."/>
            <person name="Alves A."/>
            <person name="Esteves A.C."/>
        </authorList>
    </citation>
    <scope>NUCLEOTIDE SEQUENCE [LARGE SCALE GENOMIC DNA]</scope>
    <source>
        <strain evidence="3 4">CBS 112549</strain>
    </source>
</reference>
<dbReference type="EMBL" id="MNUE01000101">
    <property type="protein sequence ID" value="OJD28958.1"/>
    <property type="molecule type" value="Genomic_DNA"/>
</dbReference>
<proteinExistence type="predicted"/>
<evidence type="ECO:0000256" key="2">
    <source>
        <dbReference type="SAM" id="MobiDB-lite"/>
    </source>
</evidence>
<dbReference type="Proteomes" id="UP000183809">
    <property type="component" value="Unassembled WGS sequence"/>
</dbReference>
<organism evidence="3 4">
    <name type="scientific">Diplodia corticola</name>
    <dbReference type="NCBI Taxonomy" id="236234"/>
    <lineage>
        <taxon>Eukaryota</taxon>
        <taxon>Fungi</taxon>
        <taxon>Dikarya</taxon>
        <taxon>Ascomycota</taxon>
        <taxon>Pezizomycotina</taxon>
        <taxon>Dothideomycetes</taxon>
        <taxon>Dothideomycetes incertae sedis</taxon>
        <taxon>Botryosphaeriales</taxon>
        <taxon>Botryosphaeriaceae</taxon>
        <taxon>Diplodia</taxon>
    </lineage>
</organism>
<dbReference type="RefSeq" id="XP_020125218.1">
    <property type="nucleotide sequence ID" value="XM_020270134.1"/>
</dbReference>
<sequence length="495" mass="56932">MSSFFPLSLPSNSPCNDTLDRFMDEICEEHWIHWSTLMNIVAIYRCIAGEPSYGILDSLCFYGNRNPGDTWSAEVEDLITRLENTSSELHILKLSMPHDFTKRVCDRLRQKDPGLFRRMQTVVRPDSPVARNIHKWILMIILFKTWRITFSDCNVLFGDVWGKPRPPAPLEWRPVCPPSHTSTAYLRDRLAILSKNRGFPPPEEQPEDPEEQPEDQGLFSRRTIIRILYLENSSAGSLSTDHLNLIFFQETGSSGGKKMLVMATEFRPLYLMGCYFPDAEMLGIDPDYGNPGTPWSSQLLRQLINLVSAMREKRMVMLEPLETELKSSSGFEHDRTPLRIRFAMVSLIRKNLHTVVLYCTANDREIASLLQKVDNTPGLLVSEIDREAVHRLHMMFLDMEHLRGMLQQLETEFQEVGERIRDKLAARQQSTIVLLYTFVGVTFLLSIARSSLLPGMILSSLIALAFKERPIQFVRWWIQDLSSYTLSPFDFLPVA</sequence>
<dbReference type="AlphaFoldDB" id="A0A1J9QJC0"/>
<name>A0A1J9QJC0_9PEZI</name>
<feature type="region of interest" description="Disordered" evidence="2">
    <location>
        <begin position="196"/>
        <end position="216"/>
    </location>
</feature>
<evidence type="ECO:0000256" key="1">
    <source>
        <dbReference type="SAM" id="Coils"/>
    </source>
</evidence>
<evidence type="ECO:0000313" key="3">
    <source>
        <dbReference type="EMBL" id="OJD28958.1"/>
    </source>
</evidence>
<feature type="coiled-coil region" evidence="1">
    <location>
        <begin position="399"/>
        <end position="426"/>
    </location>
</feature>
<accession>A0A1J9QJC0</accession>
<keyword evidence="1" id="KW-0175">Coiled coil</keyword>
<dbReference type="GeneID" id="31010393"/>
<feature type="compositionally biased region" description="Acidic residues" evidence="2">
    <location>
        <begin position="204"/>
        <end position="214"/>
    </location>
</feature>